<dbReference type="AlphaFoldDB" id="A0A6P3C1J1"/>
<evidence type="ECO:0000256" key="1">
    <source>
        <dbReference type="ARBA" id="ARBA00010923"/>
    </source>
</evidence>
<dbReference type="Gene3D" id="3.90.220.20">
    <property type="entry name" value="DNA methylase specificity domains"/>
    <property type="match status" value="2"/>
</dbReference>
<dbReference type="InterPro" id="IPR000055">
    <property type="entry name" value="Restrct_endonuc_typeI_TRD"/>
</dbReference>
<evidence type="ECO:0000313" key="5">
    <source>
        <dbReference type="EMBL" id="VWD64744.1"/>
    </source>
</evidence>
<gene>
    <name evidence="5" type="ORF">BCO71171_07289</name>
</gene>
<comment type="similarity">
    <text evidence="1">Belongs to the type-I restriction system S methylase family.</text>
</comment>
<organism evidence="5 6">
    <name type="scientific">Burkholderia contaminans</name>
    <dbReference type="NCBI Taxonomy" id="488447"/>
    <lineage>
        <taxon>Bacteria</taxon>
        <taxon>Pseudomonadati</taxon>
        <taxon>Pseudomonadota</taxon>
        <taxon>Betaproteobacteria</taxon>
        <taxon>Burkholderiales</taxon>
        <taxon>Burkholderiaceae</taxon>
        <taxon>Burkholderia</taxon>
        <taxon>Burkholderia cepacia complex</taxon>
    </lineage>
</organism>
<dbReference type="Gene3D" id="1.10.287.1120">
    <property type="entry name" value="Bipartite methylase S protein"/>
    <property type="match status" value="1"/>
</dbReference>
<dbReference type="Proteomes" id="UP000494182">
    <property type="component" value="Unassembled WGS sequence"/>
</dbReference>
<evidence type="ECO:0000256" key="3">
    <source>
        <dbReference type="ARBA" id="ARBA00023125"/>
    </source>
</evidence>
<sequence length="436" mass="46904">MNDSWKEVAFGDLAAPIRNAIVGGPFGSNLVSNDYVESGVPVIRGQNMGSRWVGGDFVFVNEEKATSLSGNLARTGDLVFTQRGTLGQVAIVPNGDHDYYLVSQSQMKATVDAARADAKFLYYFFSSEAQQDWIRSNAIQTGVPHTNLGILKKHPVLLPSLPEQRAIAAVLGALDDKIEQNRRTGRALEGLVQATFKAWFVDFEPVKAKAAGQTSFPGMPPATFAALPDSLTDSPLGPVPKGWEIRTIGDLVTVRGGGTPSTKVAEYWDGGVHFWATPKDLSGLQDPVLLKTSRRITDAGAECISSGVLKENTVLLSSRAPVGYTALAKVPVAVNQGFIAMTCDGPLPPHYVLHWTRSMLGEIKSRASGTTFPEISKGAFRPIPAILPSVAVHAFENFAASLFGLIEANARQSLSLEEMRSYLLPRLLSGAVRVRL</sequence>
<accession>A0A6P3C1J1</accession>
<dbReference type="CDD" id="cd17273">
    <property type="entry name" value="RMtype1_S_EcoJA69PI-TRD1-CR1_like"/>
    <property type="match status" value="1"/>
</dbReference>
<evidence type="ECO:0000313" key="6">
    <source>
        <dbReference type="Proteomes" id="UP000494182"/>
    </source>
</evidence>
<keyword evidence="2" id="KW-0680">Restriction system</keyword>
<evidence type="ECO:0000259" key="4">
    <source>
        <dbReference type="Pfam" id="PF01420"/>
    </source>
</evidence>
<reference evidence="5 6" key="1">
    <citation type="submission" date="2019-09" db="EMBL/GenBank/DDBJ databases">
        <authorList>
            <person name="Depoorter E."/>
        </authorList>
    </citation>
    <scope>NUCLEOTIDE SEQUENCE [LARGE SCALE GENOMIC DNA]</scope>
    <source>
        <strain evidence="5">R-71171</strain>
    </source>
</reference>
<proteinExistence type="inferred from homology"/>
<dbReference type="InterPro" id="IPR052021">
    <property type="entry name" value="Type-I_RS_S_subunit"/>
</dbReference>
<dbReference type="RefSeq" id="WP_174976296.1">
    <property type="nucleotide sequence ID" value="NZ_CABVQT010000032.1"/>
</dbReference>
<dbReference type="SUPFAM" id="SSF116734">
    <property type="entry name" value="DNA methylase specificity domain"/>
    <property type="match status" value="2"/>
</dbReference>
<keyword evidence="3" id="KW-0238">DNA-binding</keyword>
<dbReference type="InterPro" id="IPR044946">
    <property type="entry name" value="Restrct_endonuc_typeI_TRD_sf"/>
</dbReference>
<dbReference type="PANTHER" id="PTHR30408:SF13">
    <property type="entry name" value="TYPE I RESTRICTION ENZYME HINDI SPECIFICITY SUBUNIT"/>
    <property type="match status" value="1"/>
</dbReference>
<dbReference type="GO" id="GO:0009307">
    <property type="term" value="P:DNA restriction-modification system"/>
    <property type="evidence" value="ECO:0007669"/>
    <property type="project" value="UniProtKB-KW"/>
</dbReference>
<dbReference type="PANTHER" id="PTHR30408">
    <property type="entry name" value="TYPE-1 RESTRICTION ENZYME ECOKI SPECIFICITY PROTEIN"/>
    <property type="match status" value="1"/>
</dbReference>
<evidence type="ECO:0000256" key="2">
    <source>
        <dbReference type="ARBA" id="ARBA00022747"/>
    </source>
</evidence>
<name>A0A6P3C1J1_9BURK</name>
<feature type="domain" description="Type I restriction modification DNA specificity" evidence="4">
    <location>
        <begin position="240"/>
        <end position="389"/>
    </location>
</feature>
<feature type="domain" description="Type I restriction modification DNA specificity" evidence="4">
    <location>
        <begin position="71"/>
        <end position="182"/>
    </location>
</feature>
<protein>
    <submittedName>
        <fullName evidence="5">Type I restriction enzyme specificity protein</fullName>
    </submittedName>
</protein>
<dbReference type="Pfam" id="PF01420">
    <property type="entry name" value="Methylase_S"/>
    <property type="match status" value="2"/>
</dbReference>
<dbReference type="GO" id="GO:0003677">
    <property type="term" value="F:DNA binding"/>
    <property type="evidence" value="ECO:0007669"/>
    <property type="project" value="UniProtKB-KW"/>
</dbReference>
<dbReference type="EMBL" id="CABVQT010000032">
    <property type="protein sequence ID" value="VWD64744.1"/>
    <property type="molecule type" value="Genomic_DNA"/>
</dbReference>